<keyword evidence="6 9" id="KW-1133">Transmembrane helix</keyword>
<feature type="domain" description="Type II secretion system protein GspF" evidence="10">
    <location>
        <begin position="49"/>
        <end position="172"/>
    </location>
</feature>
<comment type="subcellular location">
    <subcellularLocation>
        <location evidence="1">Cell inner membrane</location>
        <topology evidence="1">Multi-pass membrane protein</topology>
    </subcellularLocation>
</comment>
<comment type="caution">
    <text evidence="11">The sequence shown here is derived from an EMBL/GenBank/DDBJ whole genome shotgun (WGS) entry which is preliminary data.</text>
</comment>
<evidence type="ECO:0000256" key="1">
    <source>
        <dbReference type="ARBA" id="ARBA00004429"/>
    </source>
</evidence>
<dbReference type="Pfam" id="PF00482">
    <property type="entry name" value="T2SSF"/>
    <property type="match status" value="2"/>
</dbReference>
<reference evidence="11 12" key="1">
    <citation type="submission" date="2017-10" db="EMBL/GenBank/DDBJ databases">
        <title>Novel microbial diversity and functional potential in the marine mammal oral microbiome.</title>
        <authorList>
            <person name="Dudek N.K."/>
            <person name="Sun C.L."/>
            <person name="Burstein D."/>
            <person name="Kantor R.S."/>
            <person name="Aliaga Goltsman D.S."/>
            <person name="Bik E.M."/>
            <person name="Thomas B.C."/>
            <person name="Banfield J.F."/>
            <person name="Relman D.A."/>
        </authorList>
    </citation>
    <scope>NUCLEOTIDE SEQUENCE [LARGE SCALE GENOMIC DNA]</scope>
    <source>
        <strain evidence="11">DOLJORAL78_47_16</strain>
    </source>
</reference>
<keyword evidence="7 9" id="KW-0472">Membrane</keyword>
<dbReference type="PANTHER" id="PTHR30012">
    <property type="entry name" value="GENERAL SECRETION PATHWAY PROTEIN"/>
    <property type="match status" value="1"/>
</dbReference>
<keyword evidence="3" id="KW-1003">Cell membrane</keyword>
<name>A0A2G6KG98_9BACT</name>
<accession>A0A2G6KG98</accession>
<evidence type="ECO:0000313" key="11">
    <source>
        <dbReference type="EMBL" id="PIE34655.1"/>
    </source>
</evidence>
<evidence type="ECO:0000256" key="3">
    <source>
        <dbReference type="ARBA" id="ARBA00022475"/>
    </source>
</evidence>
<feature type="compositionally biased region" description="Basic and acidic residues" evidence="8">
    <location>
        <begin position="1"/>
        <end position="12"/>
    </location>
</feature>
<feature type="transmembrane region" description="Helical" evidence="9">
    <location>
        <begin position="353"/>
        <end position="374"/>
    </location>
</feature>
<dbReference type="GO" id="GO:0005886">
    <property type="term" value="C:plasma membrane"/>
    <property type="evidence" value="ECO:0007669"/>
    <property type="project" value="UniProtKB-SubCell"/>
</dbReference>
<evidence type="ECO:0000313" key="12">
    <source>
        <dbReference type="Proteomes" id="UP000230821"/>
    </source>
</evidence>
<proteinExistence type="inferred from homology"/>
<evidence type="ECO:0000256" key="4">
    <source>
        <dbReference type="ARBA" id="ARBA00022519"/>
    </source>
</evidence>
<feature type="region of interest" description="Disordered" evidence="8">
    <location>
        <begin position="1"/>
        <end position="26"/>
    </location>
</feature>
<keyword evidence="5 9" id="KW-0812">Transmembrane</keyword>
<dbReference type="InterPro" id="IPR003004">
    <property type="entry name" value="GspF/PilC"/>
</dbReference>
<keyword evidence="4" id="KW-0997">Cell inner membrane</keyword>
<evidence type="ECO:0000256" key="5">
    <source>
        <dbReference type="ARBA" id="ARBA00022692"/>
    </source>
</evidence>
<dbReference type="Proteomes" id="UP000230821">
    <property type="component" value="Unassembled WGS sequence"/>
</dbReference>
<dbReference type="PANTHER" id="PTHR30012:SF0">
    <property type="entry name" value="TYPE II SECRETION SYSTEM PROTEIN F-RELATED"/>
    <property type="match status" value="1"/>
</dbReference>
<dbReference type="AlphaFoldDB" id="A0A2G6KG98"/>
<dbReference type="InterPro" id="IPR018076">
    <property type="entry name" value="T2SS_GspF_dom"/>
</dbReference>
<evidence type="ECO:0000256" key="9">
    <source>
        <dbReference type="SAM" id="Phobius"/>
    </source>
</evidence>
<protein>
    <recommendedName>
        <fullName evidence="10">Type II secretion system protein GspF domain-containing protein</fullName>
    </recommendedName>
</protein>
<organism evidence="11 12">
    <name type="scientific">candidate division KSB3 bacterium</name>
    <dbReference type="NCBI Taxonomy" id="2044937"/>
    <lineage>
        <taxon>Bacteria</taxon>
        <taxon>candidate division KSB3</taxon>
    </lineage>
</organism>
<evidence type="ECO:0000256" key="7">
    <source>
        <dbReference type="ARBA" id="ARBA00023136"/>
    </source>
</evidence>
<dbReference type="Gene3D" id="1.20.81.30">
    <property type="entry name" value="Type II secretion system (T2SS), domain F"/>
    <property type="match status" value="2"/>
</dbReference>
<evidence type="ECO:0000256" key="6">
    <source>
        <dbReference type="ARBA" id="ARBA00022989"/>
    </source>
</evidence>
<feature type="transmembrane region" description="Helical" evidence="9">
    <location>
        <begin position="201"/>
        <end position="219"/>
    </location>
</feature>
<dbReference type="PRINTS" id="PR00812">
    <property type="entry name" value="BCTERIALGSPF"/>
</dbReference>
<evidence type="ECO:0000259" key="10">
    <source>
        <dbReference type="Pfam" id="PF00482"/>
    </source>
</evidence>
<dbReference type="FunFam" id="1.20.81.30:FF:000001">
    <property type="entry name" value="Type II secretion system protein F"/>
    <property type="match status" value="2"/>
</dbReference>
<feature type="transmembrane region" description="Helical" evidence="9">
    <location>
        <begin position="150"/>
        <end position="174"/>
    </location>
</feature>
<sequence length="384" mass="43159">MNGEHEKQEHIQQEQSENEAPDTQSQSQFDTFKASFKLKSMGVDAIALFCRQLSTLVDVGIPLLKCLQILQQRTSHPRLQAVIQELSQSIEQGLSFSAALEKFPHVFSPFFINMTKVAEKGGSLDDSLKTVADTMEKEELMRQKVRDASFYPLITLLIGLFVVVILVVAVIPIFRDLYANQEIELPWPTRFFVALGNPQLIWMWLLLIGGVVLFLFAYVKSHGGDLFWDRFKLKIPVFGPLFTKMYVARFSRNFGTLIRGGVPMLQALDVMKETSENIVLQEAVDNAIHHVERGGRLEQPLREADIFPDVVVDMIAIGEEAGKLDLMLFKVADLYDGEIGRAINNMASSLQPILIVVLGLLTAFVAAAMFWPYFNMVELLGSGF</sequence>
<dbReference type="InterPro" id="IPR042094">
    <property type="entry name" value="T2SS_GspF_sf"/>
</dbReference>
<comment type="similarity">
    <text evidence="2">Belongs to the GSP F family.</text>
</comment>
<feature type="domain" description="Type II secretion system protein GspF" evidence="10">
    <location>
        <begin position="250"/>
        <end position="372"/>
    </location>
</feature>
<evidence type="ECO:0000256" key="8">
    <source>
        <dbReference type="SAM" id="MobiDB-lite"/>
    </source>
</evidence>
<evidence type="ECO:0000256" key="2">
    <source>
        <dbReference type="ARBA" id="ARBA00005745"/>
    </source>
</evidence>
<dbReference type="EMBL" id="PDSK01000080">
    <property type="protein sequence ID" value="PIE34655.1"/>
    <property type="molecule type" value="Genomic_DNA"/>
</dbReference>
<gene>
    <name evidence="11" type="ORF">CSA56_07140</name>
</gene>